<protein>
    <submittedName>
        <fullName evidence="1">Uncharacterized protein</fullName>
    </submittedName>
</protein>
<evidence type="ECO:0000313" key="1">
    <source>
        <dbReference type="EMBL" id="URD87120.1"/>
    </source>
</evidence>
<dbReference type="AlphaFoldDB" id="A0A9E7JN19"/>
<gene>
    <name evidence="1" type="ORF">MUK42_28396</name>
</gene>
<organism evidence="1 2">
    <name type="scientific">Musa troglodytarum</name>
    <name type="common">fe'i banana</name>
    <dbReference type="NCBI Taxonomy" id="320322"/>
    <lineage>
        <taxon>Eukaryota</taxon>
        <taxon>Viridiplantae</taxon>
        <taxon>Streptophyta</taxon>
        <taxon>Embryophyta</taxon>
        <taxon>Tracheophyta</taxon>
        <taxon>Spermatophyta</taxon>
        <taxon>Magnoliopsida</taxon>
        <taxon>Liliopsida</taxon>
        <taxon>Zingiberales</taxon>
        <taxon>Musaceae</taxon>
        <taxon>Musa</taxon>
    </lineage>
</organism>
<keyword evidence="2" id="KW-1185">Reference proteome</keyword>
<dbReference type="Proteomes" id="UP001055439">
    <property type="component" value="Chromosome 2"/>
</dbReference>
<dbReference type="EMBL" id="CP097504">
    <property type="protein sequence ID" value="URD87120.1"/>
    <property type="molecule type" value="Genomic_DNA"/>
</dbReference>
<evidence type="ECO:0000313" key="2">
    <source>
        <dbReference type="Proteomes" id="UP001055439"/>
    </source>
</evidence>
<name>A0A9E7JN19_9LILI</name>
<accession>A0A9E7JN19</accession>
<proteinExistence type="predicted"/>
<reference evidence="1" key="1">
    <citation type="submission" date="2022-05" db="EMBL/GenBank/DDBJ databases">
        <title>The Musa troglodytarum L. genome provides insights into the mechanism of non-climacteric behaviour and enrichment of carotenoids.</title>
        <authorList>
            <person name="Wang J."/>
        </authorList>
    </citation>
    <scope>NUCLEOTIDE SEQUENCE</scope>
    <source>
        <tissue evidence="1">Leaf</tissue>
    </source>
</reference>
<sequence length="72" mass="8260">MVQARTNEVINEADTGCLLLEGQTSTHRGRWDWNSELIPTNLNGFVQLLDKGLLFPSVLCVHQMYPRFELRS</sequence>